<evidence type="ECO:0000313" key="2">
    <source>
        <dbReference type="Proteomes" id="UP000215902"/>
    </source>
</evidence>
<comment type="caution">
    <text evidence="1">The sequence shown here is derived from an EMBL/GenBank/DDBJ whole genome shotgun (WGS) entry which is preliminary data.</text>
</comment>
<keyword evidence="2" id="KW-1185">Reference proteome</keyword>
<reference evidence="1 2" key="1">
    <citation type="submission" date="2017-06" db="EMBL/GenBank/DDBJ databases">
        <title>A platform for efficient transgenesis in Macrostomum lignano, a flatworm model organism for stem cell research.</title>
        <authorList>
            <person name="Berezikov E."/>
        </authorList>
    </citation>
    <scope>NUCLEOTIDE SEQUENCE [LARGE SCALE GENOMIC DNA]</scope>
    <source>
        <strain evidence="1">DV1</strain>
        <tissue evidence="1">Whole organism</tissue>
    </source>
</reference>
<dbReference type="Proteomes" id="UP000215902">
    <property type="component" value="Unassembled WGS sequence"/>
</dbReference>
<dbReference type="EMBL" id="NIVC01001868">
    <property type="protein sequence ID" value="PAA63141.1"/>
    <property type="molecule type" value="Genomic_DNA"/>
</dbReference>
<dbReference type="AlphaFoldDB" id="A0A267ENT1"/>
<feature type="non-terminal residue" evidence="1">
    <location>
        <position position="1"/>
    </location>
</feature>
<evidence type="ECO:0000313" key="1">
    <source>
        <dbReference type="EMBL" id="PAA63141.1"/>
    </source>
</evidence>
<gene>
    <name evidence="1" type="ORF">BOX15_Mlig027529g1</name>
</gene>
<accession>A0A267ENT1</accession>
<organism evidence="1 2">
    <name type="scientific">Macrostomum lignano</name>
    <dbReference type="NCBI Taxonomy" id="282301"/>
    <lineage>
        <taxon>Eukaryota</taxon>
        <taxon>Metazoa</taxon>
        <taxon>Spiralia</taxon>
        <taxon>Lophotrochozoa</taxon>
        <taxon>Platyhelminthes</taxon>
        <taxon>Rhabditophora</taxon>
        <taxon>Macrostomorpha</taxon>
        <taxon>Macrostomida</taxon>
        <taxon>Macrostomidae</taxon>
        <taxon>Macrostomum</taxon>
    </lineage>
</organism>
<proteinExistence type="predicted"/>
<sequence>FVKQLIGALKMGEAIPLIQYEPIQLNEAPTEIFANFLYDSISSNYRESTINTIQEHLTQHMITVGSIDHPVLQPLYEIAISNSDEQPHLQPSSIVLKLASSLMLTIPEILPDIPNQVLVNREGILLPDAQYAQMASRYRLASYNSAATTAEFREGIFALLNTRSPDTERLLRLTLADAKRLGKRGRYFQTVQDFLRDCRKWNNPALFVEGFQQLLLAAMVISPIECRDPNVVKVALKRLANAEMGFVILAACRCQFKILGFYLLRALSKLELPARPPCCRLTLRQHRLLNLPLLVPRLPVLIVDPQPGGRPSQRCQELITMSGATSLKTLCYRNFFIAPCRNFNGFSDEEVLQAQQSLLRSESIGAVVCLLSSEADADDEFYSSSIRLVTDAARYRPDLLILWCLEQPESVEQLRQLGPDVDGQNGVFVFQPLVGCVGNWRSRRTWPVWRNLLNALDGLSYL</sequence>
<name>A0A267ENT1_9PLAT</name>
<protein>
    <submittedName>
        <fullName evidence="1">Uncharacterized protein</fullName>
    </submittedName>
</protein>